<organism evidence="3 4">
    <name type="scientific">Lachnotalea glycerini</name>
    <dbReference type="NCBI Taxonomy" id="1763509"/>
    <lineage>
        <taxon>Bacteria</taxon>
        <taxon>Bacillati</taxon>
        <taxon>Bacillota</taxon>
        <taxon>Clostridia</taxon>
        <taxon>Lachnospirales</taxon>
        <taxon>Lachnospiraceae</taxon>
        <taxon>Lachnotalea</taxon>
    </lineage>
</organism>
<feature type="transmembrane region" description="Helical" evidence="1">
    <location>
        <begin position="117"/>
        <end position="141"/>
    </location>
</feature>
<feature type="transmembrane region" description="Helical" evidence="1">
    <location>
        <begin position="57"/>
        <end position="78"/>
    </location>
</feature>
<reference evidence="2 5" key="2">
    <citation type="submission" date="2018-05" db="EMBL/GenBank/DDBJ databases">
        <title>Genomic Encyclopedia of Type Strains, Phase IV (KMG-IV): sequencing the most valuable type-strain genomes for metagenomic binning, comparative biology and taxonomic classification.</title>
        <authorList>
            <person name="Goeker M."/>
        </authorList>
    </citation>
    <scope>NUCLEOTIDE SEQUENCE [LARGE SCALE GENOMIC DNA]</scope>
    <source>
        <strain evidence="2 5">DSM 28816</strain>
    </source>
</reference>
<proteinExistence type="predicted"/>
<reference evidence="3" key="3">
    <citation type="submission" date="2018-07" db="EMBL/GenBank/DDBJ databases">
        <authorList>
            <person name="Quirk P.G."/>
            <person name="Krulwich T.A."/>
        </authorList>
    </citation>
    <scope>NUCLEOTIDE SEQUENCE</scope>
    <source>
        <strain evidence="3">CCRI-19302</strain>
    </source>
</reference>
<evidence type="ECO:0000313" key="2">
    <source>
        <dbReference type="EMBL" id="PXV91574.1"/>
    </source>
</evidence>
<dbReference type="RefSeq" id="WP_094377028.1">
    <property type="nucleotide sequence ID" value="NZ_NOKA02000083.1"/>
</dbReference>
<name>A0A255IHV3_9FIRM</name>
<feature type="transmembrane region" description="Helical" evidence="1">
    <location>
        <begin position="148"/>
        <end position="165"/>
    </location>
</feature>
<dbReference type="EMBL" id="QICS01000003">
    <property type="protein sequence ID" value="PXV91574.1"/>
    <property type="molecule type" value="Genomic_DNA"/>
</dbReference>
<dbReference type="EMBL" id="NOKA02000083">
    <property type="protein sequence ID" value="RDY28606.1"/>
    <property type="molecule type" value="Genomic_DNA"/>
</dbReference>
<keyword evidence="1" id="KW-0812">Transmembrane</keyword>
<evidence type="ECO:0000256" key="1">
    <source>
        <dbReference type="SAM" id="Phobius"/>
    </source>
</evidence>
<feature type="transmembrane region" description="Helical" evidence="1">
    <location>
        <begin position="171"/>
        <end position="188"/>
    </location>
</feature>
<sequence length="244" mass="27527">MVSLLQCEWMKLKNSKMLLVSVLGAMVTPFMLFVEILKESSDKPDFQFTYYTLFSHSNFYMILIFGLVVYTVFTAFLYSREYTENTLKMILTIPVSRHALLISKFIVLLIWCVLLSVLSWIFCLIISCICGAAGFSIVVLAKSLWENIYATTILVFTLTPLIYLSILTKGIVVPVITSATILMVNAALSNESYASLFPWSASYLLATKGLDPAYPKEIVIAILIFTSVAGMVLSFWYFEKNDVK</sequence>
<reference evidence="3 4" key="1">
    <citation type="journal article" date="2017" name="Genome Announc.">
        <title>Draft Genome Sequence of a Sporulating and Motile Strain of Lachnotalea glycerini Isolated from Water in Quebec City, Canada.</title>
        <authorList>
            <person name="Maheux A.F."/>
            <person name="Boudreau D.K."/>
            <person name="Berube E."/>
            <person name="Boissinot M."/>
            <person name="Raymond F."/>
            <person name="Brodeur S."/>
            <person name="Corbeil J."/>
            <person name="Isabel S."/>
            <person name="Omar R.F."/>
            <person name="Bergeron M.G."/>
        </authorList>
    </citation>
    <scope>NUCLEOTIDE SEQUENCE [LARGE SCALE GENOMIC DNA]</scope>
    <source>
        <strain evidence="3 4">CCRI-19302</strain>
    </source>
</reference>
<protein>
    <submittedName>
        <fullName evidence="3">ABC transporter permease</fullName>
    </submittedName>
    <submittedName>
        <fullName evidence="2">Bacitracin transport system permease protein</fullName>
    </submittedName>
</protein>
<comment type="caution">
    <text evidence="3">The sequence shown here is derived from an EMBL/GenBank/DDBJ whole genome shotgun (WGS) entry which is preliminary data.</text>
</comment>
<dbReference type="OrthoDB" id="4336274at2"/>
<dbReference type="Proteomes" id="UP000247523">
    <property type="component" value="Unassembled WGS sequence"/>
</dbReference>
<dbReference type="PANTHER" id="PTHR37305">
    <property type="entry name" value="INTEGRAL MEMBRANE PROTEIN-RELATED"/>
    <property type="match status" value="1"/>
</dbReference>
<feature type="transmembrane region" description="Helical" evidence="1">
    <location>
        <begin position="18"/>
        <end position="37"/>
    </location>
</feature>
<evidence type="ECO:0000313" key="4">
    <source>
        <dbReference type="Proteomes" id="UP000216411"/>
    </source>
</evidence>
<gene>
    <name evidence="2" type="ORF">C8E03_103131</name>
    <name evidence="3" type="ORF">CG710_019510</name>
</gene>
<dbReference type="Pfam" id="PF12730">
    <property type="entry name" value="ABC2_membrane_4"/>
    <property type="match status" value="1"/>
</dbReference>
<dbReference type="CDD" id="cd21809">
    <property type="entry name" value="ABC-2_lan_permease-like"/>
    <property type="match status" value="1"/>
</dbReference>
<feature type="transmembrane region" description="Helical" evidence="1">
    <location>
        <begin position="218"/>
        <end position="238"/>
    </location>
</feature>
<accession>A0A255IHV3</accession>
<keyword evidence="4" id="KW-1185">Reference proteome</keyword>
<keyword evidence="1" id="KW-1133">Transmembrane helix</keyword>
<keyword evidence="1" id="KW-0472">Membrane</keyword>
<dbReference type="PANTHER" id="PTHR37305:SF1">
    <property type="entry name" value="MEMBRANE PROTEIN"/>
    <property type="match status" value="1"/>
</dbReference>
<evidence type="ECO:0000313" key="5">
    <source>
        <dbReference type="Proteomes" id="UP000247523"/>
    </source>
</evidence>
<dbReference type="AlphaFoldDB" id="A0A255IHV3"/>
<evidence type="ECO:0000313" key="3">
    <source>
        <dbReference type="EMBL" id="RDY28606.1"/>
    </source>
</evidence>
<dbReference type="Proteomes" id="UP000216411">
    <property type="component" value="Unassembled WGS sequence"/>
</dbReference>